<keyword evidence="5" id="KW-1185">Reference proteome</keyword>
<evidence type="ECO:0000313" key="5">
    <source>
        <dbReference type="Proteomes" id="UP000547976"/>
    </source>
</evidence>
<feature type="domain" description="Heterokaryon incompatibility" evidence="3">
    <location>
        <begin position="201"/>
        <end position="353"/>
    </location>
</feature>
<organism evidence="4 5">
    <name type="scientific">Gibberella subglutinans</name>
    <name type="common">Fusarium subglutinans</name>
    <dbReference type="NCBI Taxonomy" id="42677"/>
    <lineage>
        <taxon>Eukaryota</taxon>
        <taxon>Fungi</taxon>
        <taxon>Dikarya</taxon>
        <taxon>Ascomycota</taxon>
        <taxon>Pezizomycotina</taxon>
        <taxon>Sordariomycetes</taxon>
        <taxon>Hypocreomycetidae</taxon>
        <taxon>Hypocreales</taxon>
        <taxon>Nectriaceae</taxon>
        <taxon>Fusarium</taxon>
        <taxon>Fusarium fujikuroi species complex</taxon>
    </lineage>
</organism>
<keyword evidence="2" id="KW-0472">Membrane</keyword>
<evidence type="ECO:0000313" key="4">
    <source>
        <dbReference type="EMBL" id="KAF5603147.1"/>
    </source>
</evidence>
<keyword evidence="2" id="KW-1133">Transmembrane helix</keyword>
<dbReference type="GeneID" id="59320387"/>
<protein>
    <recommendedName>
        <fullName evidence="3">Heterokaryon incompatibility domain-containing protein</fullName>
    </recommendedName>
</protein>
<dbReference type="Pfam" id="PF06985">
    <property type="entry name" value="HET"/>
    <property type="match status" value="1"/>
</dbReference>
<dbReference type="Proteomes" id="UP000547976">
    <property type="component" value="Unassembled WGS sequence"/>
</dbReference>
<evidence type="ECO:0000256" key="2">
    <source>
        <dbReference type="SAM" id="Phobius"/>
    </source>
</evidence>
<dbReference type="PANTHER" id="PTHR33112:SF16">
    <property type="entry name" value="HETEROKARYON INCOMPATIBILITY DOMAIN-CONTAINING PROTEIN"/>
    <property type="match status" value="1"/>
</dbReference>
<evidence type="ECO:0000256" key="1">
    <source>
        <dbReference type="SAM" id="MobiDB-lite"/>
    </source>
</evidence>
<dbReference type="EMBL" id="JAAOAV010000093">
    <property type="protein sequence ID" value="KAF5603147.1"/>
    <property type="molecule type" value="Genomic_DNA"/>
</dbReference>
<feature type="region of interest" description="Disordered" evidence="1">
    <location>
        <begin position="1200"/>
        <end position="1227"/>
    </location>
</feature>
<dbReference type="InterPro" id="IPR010730">
    <property type="entry name" value="HET"/>
</dbReference>
<dbReference type="RefSeq" id="XP_036537100.1">
    <property type="nucleotide sequence ID" value="XM_036685669.1"/>
</dbReference>
<feature type="region of interest" description="Disordered" evidence="1">
    <location>
        <begin position="1122"/>
        <end position="1166"/>
    </location>
</feature>
<feature type="compositionally biased region" description="Low complexity" evidence="1">
    <location>
        <begin position="1148"/>
        <end position="1162"/>
    </location>
</feature>
<keyword evidence="2" id="KW-0812">Transmembrane</keyword>
<comment type="caution">
    <text evidence="4">The sequence shown here is derived from an EMBL/GenBank/DDBJ whole genome shotgun (WGS) entry which is preliminary data.</text>
</comment>
<feature type="transmembrane region" description="Helical" evidence="2">
    <location>
        <begin position="1173"/>
        <end position="1195"/>
    </location>
</feature>
<gene>
    <name evidence="4" type="ORF">FSUBG_7370</name>
</gene>
<sequence length="1327" mass="145946">MVLCDPCRGIPWKNLPEAPSESGPSLSGYPYLQEFHFWPEDNRGYLHHQSLEALQNAANDEGCGICRLILSQVELCMAELEELEPKWEAGTEMKYGWPLWEMWIVKREVGGDGLWVMTAIGLCVDDGNPLAPIIRGRPVEQYGGASKAISRVHEWVTKYNKHPKCSPGDTLLPGRVVDVGVDMNSPYAKLRETDGQERGKYISLSYCWGKVPQFTTTKATLEERKCQIIISDLSQTHQDVIKLARELGVRYLWIDSICICQGDYDDWERESAKMLSIYANSYLTVAASKAKDHSEGLFSETTPREYKMFEYKCGELSGQVMAFSLPIDKESGASSYVSLEDEPLSDRGWALQERVLPYRSLLYTKQQMFFECSEGFQGEDGTALDWRFVNVHDMPDGREERKEAEDQEEEEDDPKASLYESWYSLIWIYGPRKLTDASDKLPAISGLASIFAQRLEDEYVVGIWRSKLLEGLLWQSLKCRRVSEYRAPSWSWASVDGIPGLGRTAPYEEVARVLDVKVDLKGTNTYGEVTRGKLRIQAPMERLYLDVKDWDPTKPGFAYYNNPPIRTAHDKTLARFDFDFTADDAPQEALKIVKGLEGKELFALILLKVEEPDEEAYQAVMVKRVDGEEEYERLGFGLIDEKAMGRKPELEAKDEFPIITLVQTDGGRHFNLTASHVVRAETVDRMEAIAESLIDQGYNAKTATARKIFRSSIITGQPCSNEETSTITETTQVSSLAASCATYTGDLQLTNITKTINMTGVETLIGDITYSNDFPDEYVTFYSSTLTNVTGDLLMYGAGGKLTKTPGDLNITLPALRTIYRLAAYGGWGDVSINTDPTLNVSQGLQISSGASQSAAGNLYLNLSSTYSIGVLGVDFQATGGALFTSSAESVKREITIWGNSGLERVVLDNLKFVNYTVDIRSNPDLDYISLSLPEVGLLRVKENGRDTHLSVPNLKKLGGHSDPGTHTSGGDAGGIFRDLVNASLPSLTEVHGDDVDWFKGKLNFTSNFFSELSLPSLRTANCTLGIDENIALNDFSVPRLNYVKDLQIHDNPRLLNFTANLLKKADNINMTGPFTNVEFFGLEVITGDFYLAGDKIMDCSWFDEHFLNHIVQGSYKCVGNHTKPTTERKPSTPTDEADLEDEGSKQGGSSSSGNGESSSSGSDGGLSTGAKAGIGAGVGVAGLILLGLGAGFLIGKKAKKPPGSFTHTTESGYQKAELDGDGKPSSGVKLPAMSSSNYAYEALSYTWGDPDNGCNIWAAMGEEEESALKSISSLAEWEDLALIGLPDCPYGGAEGRTNALCRTMIADYTGAGAADSDELGLHRDVV</sequence>
<proteinExistence type="predicted"/>
<name>A0A8H5PUB8_GIBSU</name>
<accession>A0A8H5PUB8</accession>
<dbReference type="OrthoDB" id="47007at2759"/>
<evidence type="ECO:0000259" key="3">
    <source>
        <dbReference type="Pfam" id="PF06985"/>
    </source>
</evidence>
<dbReference type="PANTHER" id="PTHR33112">
    <property type="entry name" value="DOMAIN PROTEIN, PUTATIVE-RELATED"/>
    <property type="match status" value="1"/>
</dbReference>
<reference evidence="4 5" key="1">
    <citation type="submission" date="2020-05" db="EMBL/GenBank/DDBJ databases">
        <title>Identification and distribution of gene clusters putatively required for synthesis of sphingolipid metabolism inhibitors in phylogenetically diverse species of the filamentous fungus Fusarium.</title>
        <authorList>
            <person name="Kim H.-S."/>
            <person name="Busman M."/>
            <person name="Brown D.W."/>
            <person name="Divon H."/>
            <person name="Uhlig S."/>
            <person name="Proctor R.H."/>
        </authorList>
    </citation>
    <scope>NUCLEOTIDE SEQUENCE [LARGE SCALE GENOMIC DNA]</scope>
    <source>
        <strain evidence="4 5">NRRL 66333</strain>
    </source>
</reference>